<reference evidence="1 2" key="1">
    <citation type="submission" date="2019-12" db="EMBL/GenBank/DDBJ databases">
        <title>Paenibacillus sp. nov., an endophytic bacterium isolated from the stem of Dendrobium.</title>
        <authorList>
            <person name="Zhao R."/>
        </authorList>
    </citation>
    <scope>NUCLEOTIDE SEQUENCE [LARGE SCALE GENOMIC DNA]</scope>
    <source>
        <strain evidence="1 2">HJL G12</strain>
    </source>
</reference>
<evidence type="ECO:0000313" key="1">
    <source>
        <dbReference type="EMBL" id="MWV45740.1"/>
    </source>
</evidence>
<evidence type="ECO:0008006" key="3">
    <source>
        <dbReference type="Google" id="ProtNLM"/>
    </source>
</evidence>
<proteinExistence type="predicted"/>
<dbReference type="Proteomes" id="UP000460318">
    <property type="component" value="Unassembled WGS sequence"/>
</dbReference>
<protein>
    <recommendedName>
        <fullName evidence="3">SWIM-type domain-containing protein</fullName>
    </recommendedName>
</protein>
<accession>A0A7X3LJ01</accession>
<dbReference type="AlphaFoldDB" id="A0A7X3LJ01"/>
<name>A0A7X3LJ01_9BACL</name>
<gene>
    <name evidence="1" type="ORF">GRF59_19170</name>
</gene>
<dbReference type="RefSeq" id="WP_160499338.1">
    <property type="nucleotide sequence ID" value="NZ_WUBI01000003.1"/>
</dbReference>
<organism evidence="1 2">
    <name type="scientific">Paenibacillus dendrobii</name>
    <dbReference type="NCBI Taxonomy" id="2691084"/>
    <lineage>
        <taxon>Bacteria</taxon>
        <taxon>Bacillati</taxon>
        <taxon>Bacillota</taxon>
        <taxon>Bacilli</taxon>
        <taxon>Bacillales</taxon>
        <taxon>Paenibacillaceae</taxon>
        <taxon>Paenibacillus</taxon>
    </lineage>
</organism>
<sequence>MLKKNEPYELSIVPGWIHAKEAQSQKSDSGPGIAEAGWKVDIPYPLLTMDGQVEIGERFAGHPYALYALLKNEAPSWLDGLLPDGASLPEQAVCSCGTDGCGHIQAVMEAAEQKLRSEPLLRLVLRGLTRENLLNHVFREWAEEVPPAAETADGEALSKLEEKGKAGPSSGEWLAEAAEQGKLHEPGAAYREVSVSPKAVPEDELEIDDWTELLPKVKAVQQVVRQITLEAAGKARDRLNMTKDS</sequence>
<comment type="caution">
    <text evidence="1">The sequence shown here is derived from an EMBL/GenBank/DDBJ whole genome shotgun (WGS) entry which is preliminary data.</text>
</comment>
<evidence type="ECO:0000313" key="2">
    <source>
        <dbReference type="Proteomes" id="UP000460318"/>
    </source>
</evidence>
<dbReference type="EMBL" id="WUBI01000003">
    <property type="protein sequence ID" value="MWV45740.1"/>
    <property type="molecule type" value="Genomic_DNA"/>
</dbReference>
<keyword evidence="2" id="KW-1185">Reference proteome</keyword>